<sequence length="187" mass="19778">MKTLFASSFLFATLLLLGSCNDDADPVIENEEELITTVKLTFTEGSNSFVAEWKDADGDGANLPTVDDISLEAGKTYAVSVELLNESTTPADDISAEVSEEGTEHQFFFITGDGLELTTTYDDQDADGYPIGLQNTFVAGVAGSGTLTVILRHEPNKTAAGVRDGDATNAAGETDVETAPPFNVTIQ</sequence>
<gene>
    <name evidence="3" type="ORF">RT717_26055</name>
</gene>
<dbReference type="EMBL" id="CP136051">
    <property type="protein sequence ID" value="WOK06542.1"/>
    <property type="molecule type" value="Genomic_DNA"/>
</dbReference>
<protein>
    <recommendedName>
        <fullName evidence="5">Type 1 periplasmic binding fold superfamily protein</fullName>
    </recommendedName>
</protein>
<evidence type="ECO:0000256" key="1">
    <source>
        <dbReference type="SAM" id="MobiDB-lite"/>
    </source>
</evidence>
<reference evidence="3 4" key="1">
    <citation type="journal article" date="2023" name="Microbiol. Resour. Announc.">
        <title>Complete Genome Sequence of Imperialibacter roseus strain P4T.</title>
        <authorList>
            <person name="Tizabi D.R."/>
            <person name="Bachvaroff T."/>
            <person name="Hill R.T."/>
        </authorList>
    </citation>
    <scope>NUCLEOTIDE SEQUENCE [LARGE SCALE GENOMIC DNA]</scope>
    <source>
        <strain evidence="3 4">P4T</strain>
    </source>
</reference>
<dbReference type="Proteomes" id="UP001302349">
    <property type="component" value="Chromosome"/>
</dbReference>
<evidence type="ECO:0008006" key="5">
    <source>
        <dbReference type="Google" id="ProtNLM"/>
    </source>
</evidence>
<accession>A0ABZ0INC1</accession>
<proteinExistence type="predicted"/>
<dbReference type="PROSITE" id="PS51257">
    <property type="entry name" value="PROKAR_LIPOPROTEIN"/>
    <property type="match status" value="1"/>
</dbReference>
<keyword evidence="2" id="KW-0732">Signal</keyword>
<name>A0ABZ0INC1_9BACT</name>
<evidence type="ECO:0000313" key="3">
    <source>
        <dbReference type="EMBL" id="WOK06542.1"/>
    </source>
</evidence>
<keyword evidence="4" id="KW-1185">Reference proteome</keyword>
<feature type="signal peptide" evidence="2">
    <location>
        <begin position="1"/>
        <end position="24"/>
    </location>
</feature>
<evidence type="ECO:0000256" key="2">
    <source>
        <dbReference type="SAM" id="SignalP"/>
    </source>
</evidence>
<organism evidence="3 4">
    <name type="scientific">Imperialibacter roseus</name>
    <dbReference type="NCBI Taxonomy" id="1324217"/>
    <lineage>
        <taxon>Bacteria</taxon>
        <taxon>Pseudomonadati</taxon>
        <taxon>Bacteroidota</taxon>
        <taxon>Cytophagia</taxon>
        <taxon>Cytophagales</taxon>
        <taxon>Flammeovirgaceae</taxon>
        <taxon>Imperialibacter</taxon>
    </lineage>
</organism>
<evidence type="ECO:0000313" key="4">
    <source>
        <dbReference type="Proteomes" id="UP001302349"/>
    </source>
</evidence>
<feature type="chain" id="PRO_5047038630" description="Type 1 periplasmic binding fold superfamily protein" evidence="2">
    <location>
        <begin position="25"/>
        <end position="187"/>
    </location>
</feature>
<feature type="region of interest" description="Disordered" evidence="1">
    <location>
        <begin position="160"/>
        <end position="187"/>
    </location>
</feature>
<dbReference type="RefSeq" id="WP_317489257.1">
    <property type="nucleotide sequence ID" value="NZ_CP136051.1"/>
</dbReference>